<feature type="chain" id="PRO_5041334394" evidence="1">
    <location>
        <begin position="26"/>
        <end position="184"/>
    </location>
</feature>
<gene>
    <name evidence="2" type="ORF">GCM10007877_01540</name>
</gene>
<protein>
    <submittedName>
        <fullName evidence="2">ATPase</fullName>
    </submittedName>
</protein>
<dbReference type="InterPro" id="IPR023393">
    <property type="entry name" value="START-like_dom_sf"/>
</dbReference>
<dbReference type="RefSeq" id="WP_232595683.1">
    <property type="nucleotide sequence ID" value="NZ_BSPD01000005.1"/>
</dbReference>
<dbReference type="Proteomes" id="UP001156870">
    <property type="component" value="Unassembled WGS sequence"/>
</dbReference>
<proteinExistence type="predicted"/>
<dbReference type="Gene3D" id="3.30.530.20">
    <property type="match status" value="1"/>
</dbReference>
<dbReference type="EMBL" id="BSPD01000005">
    <property type="protein sequence ID" value="GLS24443.1"/>
    <property type="molecule type" value="Genomic_DNA"/>
</dbReference>
<evidence type="ECO:0000313" key="2">
    <source>
        <dbReference type="EMBL" id="GLS24443.1"/>
    </source>
</evidence>
<dbReference type="SUPFAM" id="SSF55961">
    <property type="entry name" value="Bet v1-like"/>
    <property type="match status" value="1"/>
</dbReference>
<comment type="caution">
    <text evidence="2">The sequence shown here is derived from an EMBL/GenBank/DDBJ whole genome shotgun (WGS) entry which is preliminary data.</text>
</comment>
<feature type="signal peptide" evidence="1">
    <location>
        <begin position="1"/>
        <end position="25"/>
    </location>
</feature>
<keyword evidence="1" id="KW-0732">Signal</keyword>
<evidence type="ECO:0000313" key="3">
    <source>
        <dbReference type="Proteomes" id="UP001156870"/>
    </source>
</evidence>
<keyword evidence="3" id="KW-1185">Reference proteome</keyword>
<evidence type="ECO:0000256" key="1">
    <source>
        <dbReference type="SAM" id="SignalP"/>
    </source>
</evidence>
<dbReference type="AlphaFoldDB" id="A0AA37T180"/>
<accession>A0AA37T180</accession>
<sequence length="184" mass="20697">MKRLLSTIIVLNFVILSLSASWAFAEVRSVTPYGFIIKNQISVPHSKETVWNVLINQVDNWWPKDHSWWEGTFSITPVAGGCFCERADEKSAEHMRITFVEPGNTLRMSGGLGPLQEMGLHGTLNWVLTEGINATRLTLTYRVSGVYPDGFQSLASIVDKVQETQLNALGTFILEKYLIEKEVH</sequence>
<organism evidence="2 3">
    <name type="scientific">Marinibactrum halimedae</name>
    <dbReference type="NCBI Taxonomy" id="1444977"/>
    <lineage>
        <taxon>Bacteria</taxon>
        <taxon>Pseudomonadati</taxon>
        <taxon>Pseudomonadota</taxon>
        <taxon>Gammaproteobacteria</taxon>
        <taxon>Cellvibrionales</taxon>
        <taxon>Cellvibrionaceae</taxon>
        <taxon>Marinibactrum</taxon>
    </lineage>
</organism>
<reference evidence="2 3" key="1">
    <citation type="journal article" date="2014" name="Int. J. Syst. Evol. Microbiol.">
        <title>Complete genome sequence of Corynebacterium casei LMG S-19264T (=DSM 44701T), isolated from a smear-ripened cheese.</title>
        <authorList>
            <consortium name="US DOE Joint Genome Institute (JGI-PGF)"/>
            <person name="Walter F."/>
            <person name="Albersmeier A."/>
            <person name="Kalinowski J."/>
            <person name="Ruckert C."/>
        </authorList>
    </citation>
    <scope>NUCLEOTIDE SEQUENCE [LARGE SCALE GENOMIC DNA]</scope>
    <source>
        <strain evidence="2 3">NBRC 110095</strain>
    </source>
</reference>
<name>A0AA37T180_9GAMM</name>